<dbReference type="Proteomes" id="UP000233419">
    <property type="component" value="Chromosome"/>
</dbReference>
<dbReference type="AlphaFoldDB" id="A0A2K9C9S4"/>
<name>A0A2K9C9S4_9MOLU</name>
<keyword evidence="2" id="KW-1185">Reference proteome</keyword>
<organism evidence="1 2">
    <name type="scientific">Mesoplasma syrphidae</name>
    <dbReference type="NCBI Taxonomy" id="225999"/>
    <lineage>
        <taxon>Bacteria</taxon>
        <taxon>Bacillati</taxon>
        <taxon>Mycoplasmatota</taxon>
        <taxon>Mollicutes</taxon>
        <taxon>Entomoplasmatales</taxon>
        <taxon>Entomoplasmataceae</taxon>
        <taxon>Mesoplasma</taxon>
    </lineage>
</organism>
<accession>A0A2K9C9S4</accession>
<reference evidence="1 2" key="1">
    <citation type="submission" date="2017-12" db="EMBL/GenBank/DDBJ databases">
        <title>Mesoplasma syrphidae YJS, Complete Genome.</title>
        <authorList>
            <person name="Knight T.F."/>
            <person name="Citino T."/>
            <person name="Rubinstein R."/>
            <person name="Neuschaefer Z."/>
        </authorList>
    </citation>
    <scope>NUCLEOTIDE SEQUENCE [LARGE SCALE GENOMIC DNA]</scope>
    <source>
        <strain evidence="1 2">YJS</strain>
    </source>
</reference>
<gene>
    <name evidence="1" type="ORF">CXP39_03060</name>
</gene>
<sequence length="219" mass="25944">MGKERNFKVKFKKFFYRLMFWKPIDDSLQSGYFDSILNSLLVLNKSEKKKVLTIIEKHNVQNLLFYTDLRNVPNILNQGIRMLKDINLQEEEAYYVWSYLQHDDSIDLEFDLSTRGNFWKWTSDINFNPKKMAVIGIDPDILNRLTERDWIFDQSANLVNITENIQPEAISWVMVRDETTYNKLKILIKEEDLKIDIYLGDEGLVRKGIGDHNNGKTIR</sequence>
<proteinExistence type="predicted"/>
<protein>
    <submittedName>
        <fullName evidence="1">Uncharacterized protein</fullName>
    </submittedName>
</protein>
<dbReference type="KEGG" id="msyr:CXP39_03060"/>
<dbReference type="EMBL" id="CP025257">
    <property type="protein sequence ID" value="AUF83765.1"/>
    <property type="molecule type" value="Genomic_DNA"/>
</dbReference>
<evidence type="ECO:0000313" key="1">
    <source>
        <dbReference type="EMBL" id="AUF83765.1"/>
    </source>
</evidence>
<evidence type="ECO:0000313" key="2">
    <source>
        <dbReference type="Proteomes" id="UP000233419"/>
    </source>
</evidence>
<dbReference type="RefSeq" id="WP_027048581.1">
    <property type="nucleotide sequence ID" value="NZ_CP025257.1"/>
</dbReference>
<dbReference type="OrthoDB" id="390260at2"/>